<dbReference type="RefSeq" id="WP_092067048.1">
    <property type="nucleotide sequence ID" value="NZ_FNHB01000001.1"/>
</dbReference>
<dbReference type="STRING" id="146817.SAMN04488502_1011"/>
<sequence length="245" mass="28699">MKYVKFVMLLVLCSMLFTTLATAQERKDEWKDPNYDFTKLKTILLATSEVPDLQIDKYESRKLETFYNDVFYKTQKKWTNHAIIFITLSQLQEKVGAYTGLDMQQLAIDDPVRFKTLIKEYIPICTDAVLDVQVISFGYSRKFVDAYSYTYKTQKETEVETKFKDSNGKWVTGKKIIKEPVEKLVDVPAHYITYANAGMEYTLIDSKTNEAVWMLLDIRQARNKEPIDMIKRIIDRATKNLEKVF</sequence>
<keyword evidence="3" id="KW-1185">Reference proteome</keyword>
<gene>
    <name evidence="2" type="ORF">SAMN04488502_1011</name>
</gene>
<evidence type="ECO:0008006" key="4">
    <source>
        <dbReference type="Google" id="ProtNLM"/>
    </source>
</evidence>
<feature type="signal peptide" evidence="1">
    <location>
        <begin position="1"/>
        <end position="23"/>
    </location>
</feature>
<accession>A0A1G9KCQ4</accession>
<dbReference type="OrthoDB" id="1677472at2"/>
<feature type="chain" id="PRO_5011667183" description="Bla regulator protein blaR1" evidence="1">
    <location>
        <begin position="24"/>
        <end position="245"/>
    </location>
</feature>
<protein>
    <recommendedName>
        <fullName evidence="4">Bla regulator protein blaR1</fullName>
    </recommendedName>
</protein>
<evidence type="ECO:0000256" key="1">
    <source>
        <dbReference type="SAM" id="SignalP"/>
    </source>
</evidence>
<evidence type="ECO:0000313" key="2">
    <source>
        <dbReference type="EMBL" id="SDL47680.1"/>
    </source>
</evidence>
<dbReference type="AlphaFoldDB" id="A0A1G9KCQ4"/>
<proteinExistence type="predicted"/>
<keyword evidence="1" id="KW-0732">Signal</keyword>
<name>A0A1G9KCQ4_9FIRM</name>
<evidence type="ECO:0000313" key="3">
    <source>
        <dbReference type="Proteomes" id="UP000214880"/>
    </source>
</evidence>
<dbReference type="Proteomes" id="UP000214880">
    <property type="component" value="Unassembled WGS sequence"/>
</dbReference>
<reference evidence="2 3" key="1">
    <citation type="submission" date="2016-10" db="EMBL/GenBank/DDBJ databases">
        <authorList>
            <person name="de Groot N.N."/>
        </authorList>
    </citation>
    <scope>NUCLEOTIDE SEQUENCE [LARGE SCALE GENOMIC DNA]</scope>
    <source>
        <strain evidence="2 3">DSM 1736</strain>
    </source>
</reference>
<dbReference type="EMBL" id="FNHB01000001">
    <property type="protein sequence ID" value="SDL47680.1"/>
    <property type="molecule type" value="Genomic_DNA"/>
</dbReference>
<organism evidence="2 3">
    <name type="scientific">Dendrosporobacter quercicolus</name>
    <dbReference type="NCBI Taxonomy" id="146817"/>
    <lineage>
        <taxon>Bacteria</taxon>
        <taxon>Bacillati</taxon>
        <taxon>Bacillota</taxon>
        <taxon>Negativicutes</taxon>
        <taxon>Selenomonadales</taxon>
        <taxon>Sporomusaceae</taxon>
        <taxon>Dendrosporobacter</taxon>
    </lineage>
</organism>